<dbReference type="Gene3D" id="3.30.40.10">
    <property type="entry name" value="Zinc/RING finger domain, C3HC4 (zinc finger)"/>
    <property type="match status" value="1"/>
</dbReference>
<dbReference type="InterPro" id="IPR011011">
    <property type="entry name" value="Znf_FYVE_PHD"/>
</dbReference>
<reference evidence="14" key="1">
    <citation type="submission" date="2025-08" db="UniProtKB">
        <authorList>
            <consortium name="RefSeq"/>
        </authorList>
    </citation>
    <scope>IDENTIFICATION</scope>
</reference>
<dbReference type="Gene3D" id="3.10.390.10">
    <property type="entry name" value="SAND domain-like"/>
    <property type="match status" value="2"/>
</dbReference>
<dbReference type="PANTHER" id="PTHR46386:SF1">
    <property type="entry name" value="NUCLEAR BODY PROTEIN SP140-LIKE PROTEIN"/>
    <property type="match status" value="1"/>
</dbReference>
<dbReference type="Pfam" id="PF03172">
    <property type="entry name" value="HSR"/>
    <property type="match status" value="1"/>
</dbReference>
<keyword evidence="2" id="KW-0479">Metal-binding</keyword>
<evidence type="ECO:0000256" key="7">
    <source>
        <dbReference type="PROSITE-ProRule" id="PRU00146"/>
    </source>
</evidence>
<dbReference type="Pfam" id="PF00628">
    <property type="entry name" value="PHD"/>
    <property type="match status" value="1"/>
</dbReference>
<dbReference type="GO" id="GO:0003677">
    <property type="term" value="F:DNA binding"/>
    <property type="evidence" value="ECO:0007669"/>
    <property type="project" value="InterPro"/>
</dbReference>
<organism evidence="13 14">
    <name type="scientific">Geotrypetes seraphini</name>
    <name type="common">Gaboon caecilian</name>
    <name type="synonym">Caecilia seraphini</name>
    <dbReference type="NCBI Taxonomy" id="260995"/>
    <lineage>
        <taxon>Eukaryota</taxon>
        <taxon>Metazoa</taxon>
        <taxon>Chordata</taxon>
        <taxon>Craniata</taxon>
        <taxon>Vertebrata</taxon>
        <taxon>Euteleostomi</taxon>
        <taxon>Amphibia</taxon>
        <taxon>Gymnophiona</taxon>
        <taxon>Geotrypetes</taxon>
    </lineage>
</organism>
<evidence type="ECO:0000256" key="1">
    <source>
        <dbReference type="ARBA" id="ARBA00022553"/>
    </source>
</evidence>
<dbReference type="InterPro" id="IPR036427">
    <property type="entry name" value="Bromodomain-like_sf"/>
</dbReference>
<dbReference type="PROSITE" id="PS50864">
    <property type="entry name" value="SAND"/>
    <property type="match status" value="2"/>
</dbReference>
<evidence type="ECO:0000256" key="2">
    <source>
        <dbReference type="ARBA" id="ARBA00022723"/>
    </source>
</evidence>
<dbReference type="InterPro" id="IPR004865">
    <property type="entry name" value="HSR_dom"/>
</dbReference>
<dbReference type="InParanoid" id="A0A6P8S9C5"/>
<dbReference type="RefSeq" id="XP_033814814.1">
    <property type="nucleotide sequence ID" value="XM_033958923.1"/>
</dbReference>
<feature type="domain" description="PHD-type" evidence="10">
    <location>
        <begin position="407"/>
        <end position="473"/>
    </location>
</feature>
<dbReference type="PRINTS" id="PR00503">
    <property type="entry name" value="BROMODOMAIN"/>
</dbReference>
<dbReference type="PROSITE" id="PS50014">
    <property type="entry name" value="BROMODOMAIN_2"/>
    <property type="match status" value="1"/>
</dbReference>
<evidence type="ECO:0000259" key="12">
    <source>
        <dbReference type="PROSITE" id="PS51414"/>
    </source>
</evidence>
<feature type="domain" description="SAND" evidence="11">
    <location>
        <begin position="176"/>
        <end position="254"/>
    </location>
</feature>
<proteinExistence type="predicted"/>
<evidence type="ECO:0000256" key="8">
    <source>
        <dbReference type="SAM" id="MobiDB-lite"/>
    </source>
</evidence>
<dbReference type="Pfam" id="PF00439">
    <property type="entry name" value="Bromodomain"/>
    <property type="match status" value="1"/>
</dbReference>
<accession>A0A6P8S9C5</accession>
<dbReference type="InterPro" id="IPR019787">
    <property type="entry name" value="Znf_PHD-finger"/>
</dbReference>
<evidence type="ECO:0000256" key="3">
    <source>
        <dbReference type="ARBA" id="ARBA00022771"/>
    </source>
</evidence>
<dbReference type="SUPFAM" id="SSF47370">
    <property type="entry name" value="Bromodomain"/>
    <property type="match status" value="1"/>
</dbReference>
<feature type="region of interest" description="Disordered" evidence="8">
    <location>
        <begin position="132"/>
        <end position="180"/>
    </location>
</feature>
<evidence type="ECO:0000256" key="4">
    <source>
        <dbReference type="ARBA" id="ARBA00022833"/>
    </source>
</evidence>
<dbReference type="CDD" id="cd15541">
    <property type="entry name" value="PHD_TIF1_like"/>
    <property type="match status" value="1"/>
</dbReference>
<dbReference type="InterPro" id="IPR043563">
    <property type="entry name" value="Sp110/Sp140/Sp140L-like"/>
</dbReference>
<dbReference type="GO" id="GO:0000981">
    <property type="term" value="F:DNA-binding transcription factor activity, RNA polymerase II-specific"/>
    <property type="evidence" value="ECO:0007669"/>
    <property type="project" value="TreeGrafter"/>
</dbReference>
<dbReference type="KEGG" id="gsh:117366910"/>
<dbReference type="SMART" id="SM00258">
    <property type="entry name" value="SAND"/>
    <property type="match status" value="2"/>
</dbReference>
<dbReference type="InterPro" id="IPR000770">
    <property type="entry name" value="SAND_dom"/>
</dbReference>
<dbReference type="OrthoDB" id="1870062at2759"/>
<feature type="region of interest" description="Disordered" evidence="8">
    <location>
        <begin position="275"/>
        <end position="309"/>
    </location>
</feature>
<evidence type="ECO:0000259" key="11">
    <source>
        <dbReference type="PROSITE" id="PS50864"/>
    </source>
</evidence>
<evidence type="ECO:0000259" key="9">
    <source>
        <dbReference type="PROSITE" id="PS50014"/>
    </source>
</evidence>
<dbReference type="InterPro" id="IPR010919">
    <property type="entry name" value="SAND-like_dom_sf"/>
</dbReference>
<feature type="domain" description="HSR" evidence="12">
    <location>
        <begin position="1"/>
        <end position="108"/>
    </location>
</feature>
<dbReference type="FunFam" id="1.20.920.10:FF:000028">
    <property type="entry name" value="Nuclear autoantigen Sp-100"/>
    <property type="match status" value="1"/>
</dbReference>
<dbReference type="InterPro" id="IPR001965">
    <property type="entry name" value="Znf_PHD"/>
</dbReference>
<name>A0A6P8S9C5_GEOSA</name>
<keyword evidence="3 7" id="KW-0863">Zinc-finger</keyword>
<dbReference type="PROSITE" id="PS51414">
    <property type="entry name" value="HSR"/>
    <property type="match status" value="1"/>
</dbReference>
<dbReference type="PROSITE" id="PS50016">
    <property type="entry name" value="ZF_PHD_2"/>
    <property type="match status" value="1"/>
</dbReference>
<evidence type="ECO:0000313" key="14">
    <source>
        <dbReference type="RefSeq" id="XP_033814814.1"/>
    </source>
</evidence>
<dbReference type="GO" id="GO:0005634">
    <property type="term" value="C:nucleus"/>
    <property type="evidence" value="ECO:0007669"/>
    <property type="project" value="InterPro"/>
</dbReference>
<dbReference type="SUPFAM" id="SSF63763">
    <property type="entry name" value="SAND domain-like"/>
    <property type="match status" value="2"/>
</dbReference>
<keyword evidence="13" id="KW-1185">Reference proteome</keyword>
<feature type="domain" description="Bromo" evidence="9">
    <location>
        <begin position="528"/>
        <end position="581"/>
    </location>
</feature>
<dbReference type="SMART" id="SM00297">
    <property type="entry name" value="BROMO"/>
    <property type="match status" value="1"/>
</dbReference>
<feature type="compositionally biased region" description="Polar residues" evidence="8">
    <location>
        <begin position="151"/>
        <end position="165"/>
    </location>
</feature>
<dbReference type="Pfam" id="PF01342">
    <property type="entry name" value="SAND"/>
    <property type="match status" value="2"/>
</dbReference>
<evidence type="ECO:0000313" key="13">
    <source>
        <dbReference type="Proteomes" id="UP000515159"/>
    </source>
</evidence>
<evidence type="ECO:0000259" key="10">
    <source>
        <dbReference type="PROSITE" id="PS50016"/>
    </source>
</evidence>
<dbReference type="AlphaFoldDB" id="A0A6P8S9C5"/>
<dbReference type="GO" id="GO:0008270">
    <property type="term" value="F:zinc ion binding"/>
    <property type="evidence" value="ECO:0007669"/>
    <property type="project" value="UniProtKB-KW"/>
</dbReference>
<dbReference type="GeneID" id="117366910"/>
<sequence length="608" mass="69215">MSSRNTLPADQLLNIFKKEKVAISLAITSKFPLVHGLKDHGIITETEFVDLQKDDRAVDEVIYDLLDKLENKGMERIKLFLEQLFRKENSGKYPELGKLKTKFNEFIYEENASNARTPKRLLMTNRKRKCPVKKKRTKLTDGIQNDDSEEPGTSGTKTGKLQHGTTAGRRREKEKSTDVNFSDNRLPVTCGIKEGMLYKEKFVTGKPCIEANGNWFTPSSFEDFGGRKHSRNWKKTITCGRFTLEKLIQLKYLTQPKKGGSIKSFFPVSTRRMTGPLNPMATPTPPPSPPTFQSGSSSGPVPPSITIQSPGREVVTGEISLELRQLFASEKFPVSCGAVTGVLYKCRFATGSFGKCIRTEKKWCTPWEFLELDAEIGFASWDKDIRTKGISLCTLIEKSYLKLHKDTCVCMICTSGNSSQENDDECSVCSDGGHLICCENCVKAFHKDCHIPTPPLNIEDDMMRWYCTFCKMEKSQEGCLSNKTENEESQVLKVLMTPKHYLKCEFLLLKLYCEDESLIFAKNPTHTIQNYSSYIEKPMWLDHVKQKLFKKKYNTVESFVQDIRLIFKNCRTFNKENEFGKLGVQLSTSFENNLRNAFAIKSQTHNLN</sequence>
<dbReference type="Gene3D" id="1.20.920.10">
    <property type="entry name" value="Bromodomain-like"/>
    <property type="match status" value="1"/>
</dbReference>
<evidence type="ECO:0000256" key="5">
    <source>
        <dbReference type="ARBA" id="ARBA00023117"/>
    </source>
</evidence>
<keyword evidence="4" id="KW-0862">Zinc</keyword>
<keyword evidence="5 6" id="KW-0103">Bromodomain</keyword>
<feature type="domain" description="SAND" evidence="11">
    <location>
        <begin position="318"/>
        <end position="402"/>
    </location>
</feature>
<gene>
    <name evidence="14" type="primary">LOC117366910</name>
</gene>
<protein>
    <submittedName>
        <fullName evidence="14">Nuclear body protein SP140-like protein</fullName>
    </submittedName>
</protein>
<dbReference type="InterPro" id="IPR001487">
    <property type="entry name" value="Bromodomain"/>
</dbReference>
<dbReference type="PANTHER" id="PTHR46386">
    <property type="entry name" value="NUCLEAR BODY PROTEIN SP140"/>
    <property type="match status" value="1"/>
</dbReference>
<evidence type="ECO:0000256" key="6">
    <source>
        <dbReference type="PROSITE-ProRule" id="PRU00035"/>
    </source>
</evidence>
<dbReference type="InterPro" id="IPR013083">
    <property type="entry name" value="Znf_RING/FYVE/PHD"/>
</dbReference>
<dbReference type="SMART" id="SM00249">
    <property type="entry name" value="PHD"/>
    <property type="match status" value="1"/>
</dbReference>
<dbReference type="FunCoup" id="A0A6P8S9C5">
    <property type="interactions" value="738"/>
</dbReference>
<dbReference type="Proteomes" id="UP000515159">
    <property type="component" value="Chromosome 9"/>
</dbReference>
<keyword evidence="1" id="KW-0597">Phosphoprotein</keyword>
<dbReference type="SUPFAM" id="SSF57903">
    <property type="entry name" value="FYVE/PHD zinc finger"/>
    <property type="match status" value="1"/>
</dbReference>